<dbReference type="Pfam" id="PF01272">
    <property type="entry name" value="GreA_GreB"/>
    <property type="match status" value="1"/>
</dbReference>
<dbReference type="PANTHER" id="PTHR30437:SF6">
    <property type="entry name" value="TRANSCRIPTION ELONGATION FACTOR GREB"/>
    <property type="match status" value="1"/>
</dbReference>
<sequence>MRFANGLVAYLIVLVGSPRNAYFNLMSRAFTKEDDSNSSIDLGERPLSTHRNLVTIEGLAMIDAELAAAHGELAKGNAEADRNMIARASRDLRYWSARRETAELSIPDPDSDVVRFGMTVTIADEDDKKQVWKIVGEDEADASHGKISHISPIANLMFGKSIGDSFVLNGHEWEIVKIQINE</sequence>
<dbReference type="EMBL" id="JAUSZT010000003">
    <property type="protein sequence ID" value="MDQ0998490.1"/>
    <property type="molecule type" value="Genomic_DNA"/>
</dbReference>
<evidence type="ECO:0000313" key="3">
    <source>
        <dbReference type="Proteomes" id="UP001237780"/>
    </source>
</evidence>
<feature type="domain" description="Transcription elongation factor GreA/GreB C-terminal" evidence="1">
    <location>
        <begin position="111"/>
        <end position="178"/>
    </location>
</feature>
<evidence type="ECO:0000259" key="1">
    <source>
        <dbReference type="Pfam" id="PF01272"/>
    </source>
</evidence>
<dbReference type="InterPro" id="IPR036953">
    <property type="entry name" value="GreA/GreB_C_sf"/>
</dbReference>
<proteinExistence type="predicted"/>
<dbReference type="Proteomes" id="UP001237780">
    <property type="component" value="Unassembled WGS sequence"/>
</dbReference>
<organism evidence="2 3">
    <name type="scientific">Phyllobacterium ifriqiyense</name>
    <dbReference type="NCBI Taxonomy" id="314238"/>
    <lineage>
        <taxon>Bacteria</taxon>
        <taxon>Pseudomonadati</taxon>
        <taxon>Pseudomonadota</taxon>
        <taxon>Alphaproteobacteria</taxon>
        <taxon>Hyphomicrobiales</taxon>
        <taxon>Phyllobacteriaceae</taxon>
        <taxon>Phyllobacterium</taxon>
    </lineage>
</organism>
<name>A0ABU0SCQ0_9HYPH</name>
<dbReference type="SUPFAM" id="SSF54534">
    <property type="entry name" value="FKBP-like"/>
    <property type="match status" value="1"/>
</dbReference>
<dbReference type="InterPro" id="IPR023459">
    <property type="entry name" value="Tscrpt_elong_fac_GreA/B_fam"/>
</dbReference>
<gene>
    <name evidence="2" type="ORF">QFZ34_003672</name>
</gene>
<reference evidence="2 3" key="1">
    <citation type="submission" date="2023-07" db="EMBL/GenBank/DDBJ databases">
        <title>Comparative genomics of wheat-associated soil bacteria to identify genetic determinants of phenazine resistance.</title>
        <authorList>
            <person name="Mouncey N."/>
        </authorList>
    </citation>
    <scope>NUCLEOTIDE SEQUENCE [LARGE SCALE GENOMIC DNA]</scope>
    <source>
        <strain evidence="2 3">W4I11</strain>
    </source>
</reference>
<dbReference type="InterPro" id="IPR001437">
    <property type="entry name" value="Tscrpt_elong_fac_GreA/B_C"/>
</dbReference>
<protein>
    <submittedName>
        <fullName evidence="2">Transcription elongation GreA/GreB family factor</fullName>
    </submittedName>
</protein>
<dbReference type="Gene3D" id="3.10.50.30">
    <property type="entry name" value="Transcription elongation factor, GreA/GreB, C-terminal domain"/>
    <property type="match status" value="1"/>
</dbReference>
<accession>A0ABU0SCQ0</accession>
<keyword evidence="3" id="KW-1185">Reference proteome</keyword>
<dbReference type="PANTHER" id="PTHR30437">
    <property type="entry name" value="TRANSCRIPTION ELONGATION FACTOR GREA"/>
    <property type="match status" value="1"/>
</dbReference>
<evidence type="ECO:0000313" key="2">
    <source>
        <dbReference type="EMBL" id="MDQ0998490.1"/>
    </source>
</evidence>
<comment type="caution">
    <text evidence="2">The sequence shown here is derived from an EMBL/GenBank/DDBJ whole genome shotgun (WGS) entry which is preliminary data.</text>
</comment>